<gene>
    <name evidence="8" type="primary">hppD</name>
    <name evidence="8" type="ORF">HND93_20510</name>
</gene>
<dbReference type="RefSeq" id="WP_180283867.1">
    <property type="nucleotide sequence ID" value="NZ_JABFDB010000014.1"/>
</dbReference>
<comment type="similarity">
    <text evidence="2">Belongs to the 4HPPD family.</text>
</comment>
<name>A0ABX2TD52_9PROT</name>
<evidence type="ECO:0000256" key="3">
    <source>
        <dbReference type="ARBA" id="ARBA00022723"/>
    </source>
</evidence>
<dbReference type="PANTHER" id="PTHR11959">
    <property type="entry name" value="4-HYDROXYPHENYLPYRUVATE DIOXYGENASE"/>
    <property type="match status" value="1"/>
</dbReference>
<dbReference type="PANTHER" id="PTHR11959:SF1">
    <property type="entry name" value="4-HYDROXYPHENYLPYRUVATE DIOXYGENASE"/>
    <property type="match status" value="1"/>
</dbReference>
<dbReference type="InterPro" id="IPR029068">
    <property type="entry name" value="Glyas_Bleomycin-R_OHBP_Dase"/>
</dbReference>
<evidence type="ECO:0000313" key="8">
    <source>
        <dbReference type="EMBL" id="NYZ22104.1"/>
    </source>
</evidence>
<evidence type="ECO:0000256" key="5">
    <source>
        <dbReference type="ARBA" id="ARBA00023004"/>
    </source>
</evidence>
<keyword evidence="8" id="KW-0223">Dioxygenase</keyword>
<dbReference type="NCBIfam" id="TIGR01263">
    <property type="entry name" value="4HPPD"/>
    <property type="match status" value="1"/>
</dbReference>
<dbReference type="InterPro" id="IPR005956">
    <property type="entry name" value="4OHPhenylPyrv_dOase"/>
</dbReference>
<evidence type="ECO:0000256" key="4">
    <source>
        <dbReference type="ARBA" id="ARBA00022737"/>
    </source>
</evidence>
<dbReference type="Gene3D" id="3.10.180.10">
    <property type="entry name" value="2,3-Dihydroxybiphenyl 1,2-Dioxygenase, domain 1"/>
    <property type="match status" value="2"/>
</dbReference>
<keyword evidence="9" id="KW-1185">Reference proteome</keyword>
<evidence type="ECO:0000313" key="9">
    <source>
        <dbReference type="Proteomes" id="UP000584642"/>
    </source>
</evidence>
<keyword evidence="5" id="KW-0408">Iron</keyword>
<keyword evidence="4" id="KW-0677">Repeat</keyword>
<evidence type="ECO:0000256" key="6">
    <source>
        <dbReference type="SAM" id="MobiDB-lite"/>
    </source>
</evidence>
<dbReference type="Proteomes" id="UP000584642">
    <property type="component" value="Unassembled WGS sequence"/>
</dbReference>
<dbReference type="InterPro" id="IPR037523">
    <property type="entry name" value="VOC_core"/>
</dbReference>
<dbReference type="InterPro" id="IPR004360">
    <property type="entry name" value="Glyas_Fos-R_dOase_dom"/>
</dbReference>
<reference evidence="8 9" key="1">
    <citation type="submission" date="2020-05" db="EMBL/GenBank/DDBJ databases">
        <title>Azospirillum oleiclasticum sp. nov, a nitrogen-fixing and heavy crude oil-emulsifying bacterium isolated from the crude oil of Yumen Oilfield.</title>
        <authorList>
            <person name="Wu D."/>
            <person name="Cai M."/>
            <person name="Zhang X."/>
        </authorList>
    </citation>
    <scope>NUCLEOTIDE SEQUENCE [LARGE SCALE GENOMIC DNA]</scope>
    <source>
        <strain evidence="8 9">ROY-1-1-2</strain>
    </source>
</reference>
<dbReference type="Pfam" id="PF00903">
    <property type="entry name" value="Glyoxalase"/>
    <property type="match status" value="1"/>
</dbReference>
<organism evidence="8 9">
    <name type="scientific">Azospirillum oleiclasticum</name>
    <dbReference type="NCBI Taxonomy" id="2735135"/>
    <lineage>
        <taxon>Bacteria</taxon>
        <taxon>Pseudomonadati</taxon>
        <taxon>Pseudomonadota</taxon>
        <taxon>Alphaproteobacteria</taxon>
        <taxon>Rhodospirillales</taxon>
        <taxon>Azospirillaceae</taxon>
        <taxon>Azospirillum</taxon>
    </lineage>
</organism>
<sequence>MGVPIERASDRTAPGQVHDNPVGTNGIPFIEFSAADIRPVADLLGRLGFRPVARHRTQSVALWRQGGIDILLNDDPATHGTAFAGRHGPCISALSFRVADVALAKARAEAGGAEPYRGERGATAVEAVAMTGIGGSLLYLVDEETERRIKEQEFIPLEGDSLPDVPGVGFLEIDHLTHNVAAGNMDRWTEFYRDAFNFRDVFYLNTKGQKTGFRTRAMKSPCGRICIPVNEPTDPKSQIQEYIDVYKGEGVQHLAFLSGDLNGSIERIAGAGIPMMDIPDSYYDGVDARMPGHGQDLARLKANGILMDGEREEGAWTILLQIFSKNLIGPIFFEFIERRDNDGFGDNNAKALFEAIERDQMKRGVVAS</sequence>
<dbReference type="CDD" id="cd08342">
    <property type="entry name" value="HPPD_N_like"/>
    <property type="match status" value="1"/>
</dbReference>
<dbReference type="InterPro" id="IPR041736">
    <property type="entry name" value="4OHPhenylPyrv_dOase_N"/>
</dbReference>
<accession>A0ABX2TD52</accession>
<protein>
    <submittedName>
        <fullName evidence="8">4-hydroxyphenylpyruvate dioxygenase</fullName>
        <ecNumber evidence="8">1.13.11.27</ecNumber>
    </submittedName>
</protein>
<evidence type="ECO:0000256" key="2">
    <source>
        <dbReference type="ARBA" id="ARBA00005877"/>
    </source>
</evidence>
<keyword evidence="8" id="KW-0560">Oxidoreductase</keyword>
<proteinExistence type="inferred from homology"/>
<feature type="domain" description="VOC" evidence="7">
    <location>
        <begin position="26"/>
        <end position="143"/>
    </location>
</feature>
<evidence type="ECO:0000259" key="7">
    <source>
        <dbReference type="PROSITE" id="PS51819"/>
    </source>
</evidence>
<dbReference type="PROSITE" id="PS51819">
    <property type="entry name" value="VOC"/>
    <property type="match status" value="2"/>
</dbReference>
<dbReference type="Pfam" id="PF14696">
    <property type="entry name" value="Glyoxalase_5"/>
    <property type="match status" value="1"/>
</dbReference>
<dbReference type="CDD" id="cd07250">
    <property type="entry name" value="HPPD_C_like"/>
    <property type="match status" value="1"/>
</dbReference>
<feature type="region of interest" description="Disordered" evidence="6">
    <location>
        <begin position="1"/>
        <end position="20"/>
    </location>
</feature>
<dbReference type="SUPFAM" id="SSF54593">
    <property type="entry name" value="Glyoxalase/Bleomycin resistance protein/Dihydroxybiphenyl dioxygenase"/>
    <property type="match status" value="1"/>
</dbReference>
<evidence type="ECO:0000256" key="1">
    <source>
        <dbReference type="ARBA" id="ARBA00001962"/>
    </source>
</evidence>
<keyword evidence="3" id="KW-0479">Metal-binding</keyword>
<feature type="domain" description="VOC" evidence="7">
    <location>
        <begin position="172"/>
        <end position="325"/>
    </location>
</feature>
<dbReference type="InterPro" id="IPR041735">
    <property type="entry name" value="4OHPhenylPyrv_dOase_C"/>
</dbReference>
<comment type="caution">
    <text evidence="8">The sequence shown here is derived from an EMBL/GenBank/DDBJ whole genome shotgun (WGS) entry which is preliminary data.</text>
</comment>
<dbReference type="EMBL" id="JABFDB010000014">
    <property type="protein sequence ID" value="NYZ22104.1"/>
    <property type="molecule type" value="Genomic_DNA"/>
</dbReference>
<comment type="cofactor">
    <cofactor evidence="1">
        <name>Fe cation</name>
        <dbReference type="ChEBI" id="CHEBI:24875"/>
    </cofactor>
</comment>
<dbReference type="GO" id="GO:0003868">
    <property type="term" value="F:4-hydroxyphenylpyruvate dioxygenase activity"/>
    <property type="evidence" value="ECO:0007669"/>
    <property type="project" value="UniProtKB-EC"/>
</dbReference>
<dbReference type="PIRSF" id="PIRSF009283">
    <property type="entry name" value="HPP_dOase"/>
    <property type="match status" value="1"/>
</dbReference>
<dbReference type="EC" id="1.13.11.27" evidence="8"/>